<dbReference type="OrthoDB" id="2973852at2"/>
<accession>A0A075LLH6</accession>
<keyword evidence="1" id="KW-0472">Membrane</keyword>
<dbReference type="AlphaFoldDB" id="A0A075LLH6"/>
<feature type="transmembrane region" description="Helical" evidence="1">
    <location>
        <begin position="6"/>
        <end position="27"/>
    </location>
</feature>
<dbReference type="HOGENOM" id="CLU_1844130_0_0_9"/>
<dbReference type="RefSeq" id="WP_038563371.1">
    <property type="nucleotide sequence ID" value="NZ_CP008876.1"/>
</dbReference>
<dbReference type="Proteomes" id="UP000027980">
    <property type="component" value="Chromosome"/>
</dbReference>
<feature type="domain" description="DUF4064" evidence="2">
    <location>
        <begin position="2"/>
        <end position="120"/>
    </location>
</feature>
<evidence type="ECO:0000259" key="2">
    <source>
        <dbReference type="Pfam" id="PF13273"/>
    </source>
</evidence>
<dbReference type="GeneID" id="34223042"/>
<protein>
    <recommendedName>
        <fullName evidence="2">DUF4064 domain-containing protein</fullName>
    </recommendedName>
</protein>
<proteinExistence type="predicted"/>
<feature type="transmembrane region" description="Helical" evidence="1">
    <location>
        <begin position="105"/>
        <end position="130"/>
    </location>
</feature>
<evidence type="ECO:0000256" key="1">
    <source>
        <dbReference type="SAM" id="Phobius"/>
    </source>
</evidence>
<reference evidence="3 4" key="1">
    <citation type="submission" date="2014-07" db="EMBL/GenBank/DDBJ databases">
        <title>Complete genome sequence of a moderately halophilic bacterium Terribacillus aidingensis MP602, isolated from Cryptomeria fortunei in Tianmu mountain in China.</title>
        <authorList>
            <person name="Wang Y."/>
            <person name="Lu P."/>
            <person name="Zhang L."/>
        </authorList>
    </citation>
    <scope>NUCLEOTIDE SEQUENCE [LARGE SCALE GENOMIC DNA]</scope>
    <source>
        <strain evidence="3 4">MP602</strain>
    </source>
</reference>
<keyword evidence="1" id="KW-0812">Transmembrane</keyword>
<gene>
    <name evidence="3" type="ORF">GZ22_13735</name>
</gene>
<dbReference type="Pfam" id="PF13273">
    <property type="entry name" value="DUF4064"/>
    <property type="match status" value="1"/>
</dbReference>
<evidence type="ECO:0000313" key="4">
    <source>
        <dbReference type="Proteomes" id="UP000027980"/>
    </source>
</evidence>
<feature type="transmembrane region" description="Helical" evidence="1">
    <location>
        <begin position="76"/>
        <end position="99"/>
    </location>
</feature>
<organism evidence="3 4">
    <name type="scientific">Terribacillus saccharophilus</name>
    <dbReference type="NCBI Taxonomy" id="361277"/>
    <lineage>
        <taxon>Bacteria</taxon>
        <taxon>Bacillati</taxon>
        <taxon>Bacillota</taxon>
        <taxon>Bacilli</taxon>
        <taxon>Bacillales</taxon>
        <taxon>Bacillaceae</taxon>
        <taxon>Terribacillus</taxon>
    </lineage>
</organism>
<name>A0A075LLH6_9BACI</name>
<dbReference type="KEGG" id="tap:GZ22_13735"/>
<dbReference type="InterPro" id="IPR025273">
    <property type="entry name" value="DUF4064"/>
</dbReference>
<dbReference type="EMBL" id="CP008876">
    <property type="protein sequence ID" value="AIF67590.1"/>
    <property type="molecule type" value="Genomic_DNA"/>
</dbReference>
<keyword evidence="1" id="KW-1133">Transmembrane helix</keyword>
<evidence type="ECO:0000313" key="3">
    <source>
        <dbReference type="EMBL" id="AIF67590.1"/>
    </source>
</evidence>
<sequence>MKTPKTLTMISLVLLTLIFIASLFFTITLPQNQSMEQAVTRYLENDPKYQRTLDNGETPSISADEMAAETMSALQVFFVIPTIYIAIIAIIVVIGYTIISKKPKGAALTLFSAGVLSLVTIIVPVLLFIAGGMLKKRSV</sequence>